<sequence length="87" mass="9734">MIYYSNDEYLGEIDSPTCVRCEAELTEGSVIKTATIRFVEDLQDGQICIACAREVTQYKADFDAKIASVPVVGKSKFFWASDRLVTI</sequence>
<dbReference type="EMBL" id="RQGC01000009">
    <property type="protein sequence ID" value="TGL39648.1"/>
    <property type="molecule type" value="Genomic_DNA"/>
</dbReference>
<gene>
    <name evidence="1" type="ORF">EHQ53_14090</name>
</gene>
<dbReference type="Proteomes" id="UP000297273">
    <property type="component" value="Unassembled WGS sequence"/>
</dbReference>
<evidence type="ECO:0000313" key="2">
    <source>
        <dbReference type="Proteomes" id="UP000297273"/>
    </source>
</evidence>
<proteinExistence type="predicted"/>
<evidence type="ECO:0000313" key="1">
    <source>
        <dbReference type="EMBL" id="TGL39648.1"/>
    </source>
</evidence>
<protein>
    <submittedName>
        <fullName evidence="1">Uncharacterized protein</fullName>
    </submittedName>
</protein>
<comment type="caution">
    <text evidence="1">The sequence shown here is derived from an EMBL/GenBank/DDBJ whole genome shotgun (WGS) entry which is preliminary data.</text>
</comment>
<accession>A0ABY2M9A8</accession>
<keyword evidence="2" id="KW-1185">Reference proteome</keyword>
<organism evidence="1 2">
    <name type="scientific">Leptospira langatensis</name>
    <dbReference type="NCBI Taxonomy" id="2484983"/>
    <lineage>
        <taxon>Bacteria</taxon>
        <taxon>Pseudomonadati</taxon>
        <taxon>Spirochaetota</taxon>
        <taxon>Spirochaetia</taxon>
        <taxon>Leptospirales</taxon>
        <taxon>Leptospiraceae</taxon>
        <taxon>Leptospira</taxon>
    </lineage>
</organism>
<dbReference type="RefSeq" id="WP_135646423.1">
    <property type="nucleotide sequence ID" value="NZ_RQGC01000009.1"/>
</dbReference>
<reference evidence="2" key="1">
    <citation type="journal article" date="2019" name="PLoS Negl. Trop. Dis.">
        <title>Revisiting the worldwide diversity of Leptospira species in the environment.</title>
        <authorList>
            <person name="Vincent A.T."/>
            <person name="Schiettekatte O."/>
            <person name="Bourhy P."/>
            <person name="Veyrier F.J."/>
            <person name="Picardeau M."/>
        </authorList>
    </citation>
    <scope>NUCLEOTIDE SEQUENCE [LARGE SCALE GENOMIC DNA]</scope>
    <source>
        <strain evidence="2">201702690</strain>
    </source>
</reference>
<name>A0ABY2M9A8_9LEPT</name>